<proteinExistence type="predicted"/>
<dbReference type="Proteomes" id="UP001159363">
    <property type="component" value="Chromosome X"/>
</dbReference>
<accession>A0ABQ9HNR7</accession>
<protein>
    <submittedName>
        <fullName evidence="1">Uncharacterized protein</fullName>
    </submittedName>
</protein>
<organism evidence="1 2">
    <name type="scientific">Dryococelus australis</name>
    <dbReference type="NCBI Taxonomy" id="614101"/>
    <lineage>
        <taxon>Eukaryota</taxon>
        <taxon>Metazoa</taxon>
        <taxon>Ecdysozoa</taxon>
        <taxon>Arthropoda</taxon>
        <taxon>Hexapoda</taxon>
        <taxon>Insecta</taxon>
        <taxon>Pterygota</taxon>
        <taxon>Neoptera</taxon>
        <taxon>Polyneoptera</taxon>
        <taxon>Phasmatodea</taxon>
        <taxon>Verophasmatodea</taxon>
        <taxon>Anareolatae</taxon>
        <taxon>Phasmatidae</taxon>
        <taxon>Eurycanthinae</taxon>
        <taxon>Dryococelus</taxon>
    </lineage>
</organism>
<reference evidence="1 2" key="1">
    <citation type="submission" date="2023-02" db="EMBL/GenBank/DDBJ databases">
        <title>LHISI_Scaffold_Assembly.</title>
        <authorList>
            <person name="Stuart O.P."/>
            <person name="Cleave R."/>
            <person name="Magrath M.J.L."/>
            <person name="Mikheyev A.S."/>
        </authorList>
    </citation>
    <scope>NUCLEOTIDE SEQUENCE [LARGE SCALE GENOMIC DNA]</scope>
    <source>
        <strain evidence="1">Daus_M_001</strain>
        <tissue evidence="1">Leg muscle</tissue>
    </source>
</reference>
<name>A0ABQ9HNR7_9NEOP</name>
<comment type="caution">
    <text evidence="1">The sequence shown here is derived from an EMBL/GenBank/DDBJ whole genome shotgun (WGS) entry which is preliminary data.</text>
</comment>
<evidence type="ECO:0000313" key="1">
    <source>
        <dbReference type="EMBL" id="KAJ8885994.1"/>
    </source>
</evidence>
<sequence length="149" mass="16812">MAGKCTTCREALGMIPKLKCFVENVDKGKITKPNWKSFSVVRKHILHELTSLKLKVFILVANLLHPIITTYKTGKPMLVKADALNLNNSSVQKLLHFDFKDVKNHCNITDMDFGYLAEKEVKALITLNVSQGDILEVRVSCRRLLMSLA</sequence>
<dbReference type="EMBL" id="JARBHB010000004">
    <property type="protein sequence ID" value="KAJ8885994.1"/>
    <property type="molecule type" value="Genomic_DNA"/>
</dbReference>
<keyword evidence="2" id="KW-1185">Reference proteome</keyword>
<gene>
    <name evidence="1" type="ORF">PR048_012200</name>
</gene>
<evidence type="ECO:0000313" key="2">
    <source>
        <dbReference type="Proteomes" id="UP001159363"/>
    </source>
</evidence>